<dbReference type="EMBL" id="VSRR010007572">
    <property type="protein sequence ID" value="MPC47138.1"/>
    <property type="molecule type" value="Genomic_DNA"/>
</dbReference>
<accession>A0A5B7FQE3</accession>
<gene>
    <name evidence="2" type="ORF">E2C01_040873</name>
</gene>
<proteinExistence type="predicted"/>
<evidence type="ECO:0000313" key="3">
    <source>
        <dbReference type="Proteomes" id="UP000324222"/>
    </source>
</evidence>
<keyword evidence="1" id="KW-0472">Membrane</keyword>
<name>A0A5B7FQE3_PORTR</name>
<evidence type="ECO:0000256" key="1">
    <source>
        <dbReference type="SAM" id="Phobius"/>
    </source>
</evidence>
<keyword evidence="1" id="KW-0812">Transmembrane</keyword>
<comment type="caution">
    <text evidence="2">The sequence shown here is derived from an EMBL/GenBank/DDBJ whole genome shotgun (WGS) entry which is preliminary data.</text>
</comment>
<keyword evidence="1" id="KW-1133">Transmembrane helix</keyword>
<organism evidence="2 3">
    <name type="scientific">Portunus trituberculatus</name>
    <name type="common">Swimming crab</name>
    <name type="synonym">Neptunus trituberculatus</name>
    <dbReference type="NCBI Taxonomy" id="210409"/>
    <lineage>
        <taxon>Eukaryota</taxon>
        <taxon>Metazoa</taxon>
        <taxon>Ecdysozoa</taxon>
        <taxon>Arthropoda</taxon>
        <taxon>Crustacea</taxon>
        <taxon>Multicrustacea</taxon>
        <taxon>Malacostraca</taxon>
        <taxon>Eumalacostraca</taxon>
        <taxon>Eucarida</taxon>
        <taxon>Decapoda</taxon>
        <taxon>Pleocyemata</taxon>
        <taxon>Brachyura</taxon>
        <taxon>Eubrachyura</taxon>
        <taxon>Portunoidea</taxon>
        <taxon>Portunidae</taxon>
        <taxon>Portuninae</taxon>
        <taxon>Portunus</taxon>
    </lineage>
</organism>
<sequence>MVMVVVVVLIEVVVGVVLIVVVVVLMVVVVVVLMVVVVVVVLCGVGISSAGNTNGESYLYEICHIISDTPHKISEAKQDYKK</sequence>
<feature type="transmembrane region" description="Helical" evidence="1">
    <location>
        <begin position="12"/>
        <end position="45"/>
    </location>
</feature>
<reference evidence="2 3" key="1">
    <citation type="submission" date="2019-05" db="EMBL/GenBank/DDBJ databases">
        <title>Another draft genome of Portunus trituberculatus and its Hox gene families provides insights of decapod evolution.</title>
        <authorList>
            <person name="Jeong J.-H."/>
            <person name="Song I."/>
            <person name="Kim S."/>
            <person name="Choi T."/>
            <person name="Kim D."/>
            <person name="Ryu S."/>
            <person name="Kim W."/>
        </authorList>
    </citation>
    <scope>NUCLEOTIDE SEQUENCE [LARGE SCALE GENOMIC DNA]</scope>
    <source>
        <tissue evidence="2">Muscle</tissue>
    </source>
</reference>
<evidence type="ECO:0000313" key="2">
    <source>
        <dbReference type="EMBL" id="MPC47138.1"/>
    </source>
</evidence>
<dbReference type="AlphaFoldDB" id="A0A5B7FQE3"/>
<keyword evidence="3" id="KW-1185">Reference proteome</keyword>
<protein>
    <submittedName>
        <fullName evidence="2">Uncharacterized protein</fullName>
    </submittedName>
</protein>
<dbReference type="Proteomes" id="UP000324222">
    <property type="component" value="Unassembled WGS sequence"/>
</dbReference>